<dbReference type="InterPro" id="IPR001128">
    <property type="entry name" value="Cyt_P450"/>
</dbReference>
<evidence type="ECO:0000256" key="2">
    <source>
        <dbReference type="RuleBase" id="RU000461"/>
    </source>
</evidence>
<gene>
    <name evidence="3" type="ORF">ACIGW0_22915</name>
</gene>
<evidence type="ECO:0000313" key="3">
    <source>
        <dbReference type="EMBL" id="MFI9122223.1"/>
    </source>
</evidence>
<dbReference type="RefSeq" id="WP_399617758.1">
    <property type="nucleotide sequence ID" value="NZ_JBITYT010000010.1"/>
</dbReference>
<sequence>MTHLPSIPIVLDPAGADRHAENVLLRSHGAAVPVDVLGVQAWSVTDPDVLKKLLNSPDVSKDARAHWPRFAEVVRTWPLALWVAVENMFTAYGADHRRLRRMISPAFTARRVAGLSEVIDTVVTTLLDDLDALPAGESVDLRERFAHPLPIAVIGHLMGIPDHQQTDFRKVVDGVFDTTLTTEQANANTATLYTVLGRLIADKRREPGDDMTSLLIATRDEDGSTLSDAELRDTLLLVVSAGYQTTVDTIDQGIVLLATHRDQLAHVRAGRATWTDAVEETLRLEPAVAHLPLRYAVNDIALPDGQVIAKGEAILASYAAANRHPRWHGESADAFDVTRPSKEHLAFGHGVHYCLGAPLARMEGAAALRGLFGRFPDLELVVPAEELEPVGSLISNGHKALHVRLRSSGT</sequence>
<protein>
    <submittedName>
        <fullName evidence="3">Cytochrome P450</fullName>
    </submittedName>
</protein>
<dbReference type="InterPro" id="IPR017972">
    <property type="entry name" value="Cyt_P450_CS"/>
</dbReference>
<evidence type="ECO:0000256" key="1">
    <source>
        <dbReference type="ARBA" id="ARBA00010617"/>
    </source>
</evidence>
<dbReference type="PRINTS" id="PR00359">
    <property type="entry name" value="BP450"/>
</dbReference>
<name>A0ABW8CXB9_STRBI</name>
<dbReference type="PRINTS" id="PR00385">
    <property type="entry name" value="P450"/>
</dbReference>
<keyword evidence="4" id="KW-1185">Reference proteome</keyword>
<proteinExistence type="inferred from homology"/>
<dbReference type="InterPro" id="IPR002397">
    <property type="entry name" value="Cyt_P450_B"/>
</dbReference>
<keyword evidence="2" id="KW-0503">Monooxygenase</keyword>
<organism evidence="3 4">
    <name type="scientific">Streptomyces bikiniensis</name>
    <dbReference type="NCBI Taxonomy" id="1896"/>
    <lineage>
        <taxon>Bacteria</taxon>
        <taxon>Bacillati</taxon>
        <taxon>Actinomycetota</taxon>
        <taxon>Actinomycetes</taxon>
        <taxon>Kitasatosporales</taxon>
        <taxon>Streptomycetaceae</taxon>
        <taxon>Streptomyces</taxon>
    </lineage>
</organism>
<dbReference type="PANTHER" id="PTHR46696:SF1">
    <property type="entry name" value="CYTOCHROME P450 YJIB-RELATED"/>
    <property type="match status" value="1"/>
</dbReference>
<keyword evidence="2" id="KW-0349">Heme</keyword>
<keyword evidence="2" id="KW-0560">Oxidoreductase</keyword>
<dbReference type="CDD" id="cd11029">
    <property type="entry name" value="CYP107-like"/>
    <property type="match status" value="1"/>
</dbReference>
<dbReference type="Pfam" id="PF00067">
    <property type="entry name" value="p450"/>
    <property type="match status" value="2"/>
</dbReference>
<dbReference type="EMBL" id="JBITYT010000010">
    <property type="protein sequence ID" value="MFI9122223.1"/>
    <property type="molecule type" value="Genomic_DNA"/>
</dbReference>
<dbReference type="SUPFAM" id="SSF48264">
    <property type="entry name" value="Cytochrome P450"/>
    <property type="match status" value="1"/>
</dbReference>
<dbReference type="Gene3D" id="1.10.630.10">
    <property type="entry name" value="Cytochrome P450"/>
    <property type="match status" value="1"/>
</dbReference>
<dbReference type="PROSITE" id="PS00086">
    <property type="entry name" value="CYTOCHROME_P450"/>
    <property type="match status" value="1"/>
</dbReference>
<keyword evidence="2" id="KW-0408">Iron</keyword>
<dbReference type="InterPro" id="IPR036396">
    <property type="entry name" value="Cyt_P450_sf"/>
</dbReference>
<evidence type="ECO:0000313" key="4">
    <source>
        <dbReference type="Proteomes" id="UP001614391"/>
    </source>
</evidence>
<dbReference type="PANTHER" id="PTHR46696">
    <property type="entry name" value="P450, PUTATIVE (EUROFUNG)-RELATED"/>
    <property type="match status" value="1"/>
</dbReference>
<dbReference type="Proteomes" id="UP001614391">
    <property type="component" value="Unassembled WGS sequence"/>
</dbReference>
<comment type="caution">
    <text evidence="3">The sequence shown here is derived from an EMBL/GenBank/DDBJ whole genome shotgun (WGS) entry which is preliminary data.</text>
</comment>
<comment type="similarity">
    <text evidence="1 2">Belongs to the cytochrome P450 family.</text>
</comment>
<accession>A0ABW8CXB9</accession>
<reference evidence="3 4" key="1">
    <citation type="submission" date="2024-10" db="EMBL/GenBank/DDBJ databases">
        <title>The Natural Products Discovery Center: Release of the First 8490 Sequenced Strains for Exploring Actinobacteria Biosynthetic Diversity.</title>
        <authorList>
            <person name="Kalkreuter E."/>
            <person name="Kautsar S.A."/>
            <person name="Yang D."/>
            <person name="Bader C.D."/>
            <person name="Teijaro C.N."/>
            <person name="Fluegel L."/>
            <person name="Davis C.M."/>
            <person name="Simpson J.R."/>
            <person name="Lauterbach L."/>
            <person name="Steele A.D."/>
            <person name="Gui C."/>
            <person name="Meng S."/>
            <person name="Li G."/>
            <person name="Viehrig K."/>
            <person name="Ye F."/>
            <person name="Su P."/>
            <person name="Kiefer A.F."/>
            <person name="Nichols A."/>
            <person name="Cepeda A.J."/>
            <person name="Yan W."/>
            <person name="Fan B."/>
            <person name="Jiang Y."/>
            <person name="Adhikari A."/>
            <person name="Zheng C.-J."/>
            <person name="Schuster L."/>
            <person name="Cowan T.M."/>
            <person name="Smanski M.J."/>
            <person name="Chevrette M.G."/>
            <person name="De Carvalho L.P.S."/>
            <person name="Shen B."/>
        </authorList>
    </citation>
    <scope>NUCLEOTIDE SEQUENCE [LARGE SCALE GENOMIC DNA]</scope>
    <source>
        <strain evidence="3 4">NPDC053346</strain>
    </source>
</reference>
<keyword evidence="2" id="KW-0479">Metal-binding</keyword>